<feature type="region of interest" description="Disordered" evidence="1">
    <location>
        <begin position="1"/>
        <end position="23"/>
    </location>
</feature>
<dbReference type="EMBL" id="JAALAA010000001">
    <property type="protein sequence ID" value="NGN91441.1"/>
    <property type="molecule type" value="Genomic_DNA"/>
</dbReference>
<dbReference type="Proteomes" id="UP000483261">
    <property type="component" value="Unassembled WGS sequence"/>
</dbReference>
<evidence type="ECO:0000259" key="3">
    <source>
        <dbReference type="Pfam" id="PF13828"/>
    </source>
</evidence>
<dbReference type="AlphaFoldDB" id="A0A6M1QYC6"/>
<accession>A0A6M1QYC6</accession>
<feature type="transmembrane region" description="Helical" evidence="2">
    <location>
        <begin position="74"/>
        <end position="96"/>
    </location>
</feature>
<keyword evidence="2" id="KW-0472">Membrane</keyword>
<dbReference type="RefSeq" id="WP_165109046.1">
    <property type="nucleotide sequence ID" value="NZ_JAALAA010000001.1"/>
</dbReference>
<comment type="caution">
    <text evidence="4">The sequence shown here is derived from an EMBL/GenBank/DDBJ whole genome shotgun (WGS) entry which is preliminary data.</text>
</comment>
<sequence>MSYGTPPPPPPQYGAPTPPGGAQPQGTSVLAIISLVSGIVSVLCCSIFVFNIVAVVTGLLALKEINRGEKTGKGMAMTGLILGAVFLLFAVIYWVLVASGVIPSQFEYSSGNIN</sequence>
<keyword evidence="2" id="KW-1133">Transmembrane helix</keyword>
<keyword evidence="2" id="KW-0812">Transmembrane</keyword>
<evidence type="ECO:0000313" key="4">
    <source>
        <dbReference type="EMBL" id="NGN91441.1"/>
    </source>
</evidence>
<reference evidence="4 5" key="1">
    <citation type="submission" date="2020-02" db="EMBL/GenBank/DDBJ databases">
        <title>Whole-genome analyses of novel actinobacteria.</title>
        <authorList>
            <person name="Sahin N."/>
        </authorList>
    </citation>
    <scope>NUCLEOTIDE SEQUENCE [LARGE SCALE GENOMIC DNA]</scope>
    <source>
        <strain evidence="4 5">KC13</strain>
    </source>
</reference>
<proteinExistence type="predicted"/>
<feature type="domain" description="DUF4190" evidence="3">
    <location>
        <begin position="30"/>
        <end position="92"/>
    </location>
</feature>
<feature type="transmembrane region" description="Helical" evidence="2">
    <location>
        <begin position="29"/>
        <end position="62"/>
    </location>
</feature>
<keyword evidence="5" id="KW-1185">Reference proteome</keyword>
<evidence type="ECO:0000256" key="1">
    <source>
        <dbReference type="SAM" id="MobiDB-lite"/>
    </source>
</evidence>
<name>A0A6M1QYC6_9ACTN</name>
<evidence type="ECO:0000256" key="2">
    <source>
        <dbReference type="SAM" id="Phobius"/>
    </source>
</evidence>
<feature type="compositionally biased region" description="Pro residues" evidence="1">
    <location>
        <begin position="1"/>
        <end position="21"/>
    </location>
</feature>
<organism evidence="4 5">
    <name type="scientific">Nocardioides turkmenicus</name>
    <dbReference type="NCBI Taxonomy" id="2711220"/>
    <lineage>
        <taxon>Bacteria</taxon>
        <taxon>Bacillati</taxon>
        <taxon>Actinomycetota</taxon>
        <taxon>Actinomycetes</taxon>
        <taxon>Propionibacteriales</taxon>
        <taxon>Nocardioidaceae</taxon>
        <taxon>Nocardioides</taxon>
    </lineage>
</organism>
<dbReference type="InterPro" id="IPR025241">
    <property type="entry name" value="DUF4190"/>
</dbReference>
<dbReference type="Pfam" id="PF13828">
    <property type="entry name" value="DUF4190"/>
    <property type="match status" value="1"/>
</dbReference>
<protein>
    <submittedName>
        <fullName evidence="4">DUF4190 domain-containing protein</fullName>
    </submittedName>
</protein>
<evidence type="ECO:0000313" key="5">
    <source>
        <dbReference type="Proteomes" id="UP000483261"/>
    </source>
</evidence>
<gene>
    <name evidence="4" type="ORF">G5C66_01640</name>
</gene>